<dbReference type="eggNOG" id="COG2197">
    <property type="taxonomic scope" value="Bacteria"/>
</dbReference>
<dbReference type="RefSeq" id="WP_051778809.1">
    <property type="nucleotide sequence ID" value="NZ_LGUV01000001.1"/>
</dbReference>
<protein>
    <recommendedName>
        <fullName evidence="2">HTH luxR-type domain-containing protein</fullName>
    </recommendedName>
</protein>
<sequence length="358" mass="39408">MFRTLGGGDLTRVETKATHPHPVTSMCAEGTRLYATALSTGRIARGEIKNAPCLLEFALLQPDPDDANQLRPVPPSVALAQRLHPIEREIQDRRRSAVDLTDTFEPFLAISAQSPANTHAITVLEGFEQINAALNLATAECHTEVLTVQPGGARPSLALTQALERDQPLIDRGVSIRTLYQHTARHSQGTLAYVERISTGKVEIRTLEELIERLIIFDRTVAFIPVSDDRRVALELRHPGLVDYLIKVFEQLWHRAVPLQEEVTYRSTPGGISGVQRTIAQLLIEGHVDEAIARRLGMNVRTCRAHIAKLATTLGSGSRAQLGYLIARSGILGRPSGPEQDCEGHPDHEDHEADREGL</sequence>
<dbReference type="PATRIC" id="fig|1961.12.peg.140"/>
<dbReference type="InterPro" id="IPR051797">
    <property type="entry name" value="TrmB-like"/>
</dbReference>
<feature type="compositionally biased region" description="Basic and acidic residues" evidence="1">
    <location>
        <begin position="342"/>
        <end position="358"/>
    </location>
</feature>
<comment type="caution">
    <text evidence="3">The sequence shown here is derived from an EMBL/GenBank/DDBJ whole genome shotgun (WGS) entry which is preliminary data.</text>
</comment>
<name>A0A0L8N5G7_STRVG</name>
<dbReference type="InterPro" id="IPR036388">
    <property type="entry name" value="WH-like_DNA-bd_sf"/>
</dbReference>
<accession>A0A0L8N5G7</accession>
<dbReference type="PANTHER" id="PTHR34293">
    <property type="entry name" value="HTH-TYPE TRANSCRIPTIONAL REGULATOR TRMBL2"/>
    <property type="match status" value="1"/>
</dbReference>
<proteinExistence type="predicted"/>
<dbReference type="InterPro" id="IPR000792">
    <property type="entry name" value="Tscrpt_reg_LuxR_C"/>
</dbReference>
<evidence type="ECO:0000313" key="4">
    <source>
        <dbReference type="Proteomes" id="UP000037084"/>
    </source>
</evidence>
<dbReference type="Proteomes" id="UP000037084">
    <property type="component" value="Unassembled WGS sequence"/>
</dbReference>
<dbReference type="GO" id="GO:0006355">
    <property type="term" value="P:regulation of DNA-templated transcription"/>
    <property type="evidence" value="ECO:0007669"/>
    <property type="project" value="InterPro"/>
</dbReference>
<dbReference type="SUPFAM" id="SSF46894">
    <property type="entry name" value="C-terminal effector domain of the bipartite response regulators"/>
    <property type="match status" value="1"/>
</dbReference>
<dbReference type="AlphaFoldDB" id="A0A0L8N5G7"/>
<feature type="domain" description="HTH luxR-type" evidence="2">
    <location>
        <begin position="269"/>
        <end position="326"/>
    </location>
</feature>
<evidence type="ECO:0000259" key="2">
    <source>
        <dbReference type="SMART" id="SM00421"/>
    </source>
</evidence>
<reference evidence="4" key="1">
    <citation type="submission" date="2015-07" db="EMBL/GenBank/DDBJ databases">
        <authorList>
            <consortium name="Consortium for Microbial Forensics and Genomics (microFORGE)"/>
            <person name="Knight B.M."/>
            <person name="Roberts D.P."/>
            <person name="Lin D."/>
            <person name="Hari K."/>
            <person name="Fletcher J."/>
            <person name="Melcher U."/>
            <person name="Blagden T."/>
            <person name="Winegar R.A."/>
        </authorList>
    </citation>
    <scope>NUCLEOTIDE SEQUENCE [LARGE SCALE GENOMIC DNA]</scope>
    <source>
        <strain evidence="4">NRRL B-1447</strain>
    </source>
</reference>
<organism evidence="3 4">
    <name type="scientific">Streptomyces virginiae</name>
    <name type="common">Streptomyces cinnamonensis</name>
    <dbReference type="NCBI Taxonomy" id="1961"/>
    <lineage>
        <taxon>Bacteria</taxon>
        <taxon>Bacillati</taxon>
        <taxon>Actinomycetota</taxon>
        <taxon>Actinomycetes</taxon>
        <taxon>Kitasatosporales</taxon>
        <taxon>Streptomycetaceae</taxon>
        <taxon>Streptomyces</taxon>
    </lineage>
</organism>
<dbReference type="PANTHER" id="PTHR34293:SF1">
    <property type="entry name" value="HTH-TYPE TRANSCRIPTIONAL REGULATOR TRMBL2"/>
    <property type="match status" value="1"/>
</dbReference>
<dbReference type="GO" id="GO:0003677">
    <property type="term" value="F:DNA binding"/>
    <property type="evidence" value="ECO:0007669"/>
    <property type="project" value="InterPro"/>
</dbReference>
<dbReference type="InterPro" id="IPR016032">
    <property type="entry name" value="Sig_transdc_resp-reg_C-effctor"/>
</dbReference>
<gene>
    <name evidence="3" type="ORF">ADK75_00655</name>
</gene>
<evidence type="ECO:0000313" key="3">
    <source>
        <dbReference type="EMBL" id="KOG57949.1"/>
    </source>
</evidence>
<dbReference type="EMBL" id="LGUV01000001">
    <property type="protein sequence ID" value="KOG57949.1"/>
    <property type="molecule type" value="Genomic_DNA"/>
</dbReference>
<feature type="region of interest" description="Disordered" evidence="1">
    <location>
        <begin position="332"/>
        <end position="358"/>
    </location>
</feature>
<dbReference type="SMART" id="SM00421">
    <property type="entry name" value="HTH_LUXR"/>
    <property type="match status" value="1"/>
</dbReference>
<dbReference type="OrthoDB" id="4307453at2"/>
<evidence type="ECO:0000256" key="1">
    <source>
        <dbReference type="SAM" id="MobiDB-lite"/>
    </source>
</evidence>
<dbReference type="Gene3D" id="1.10.10.10">
    <property type="entry name" value="Winged helix-like DNA-binding domain superfamily/Winged helix DNA-binding domain"/>
    <property type="match status" value="1"/>
</dbReference>